<dbReference type="RefSeq" id="WP_159445089.1">
    <property type="nucleotide sequence ID" value="NZ_AP017422.1"/>
</dbReference>
<dbReference type="EMBL" id="FTOR01000003">
    <property type="protein sequence ID" value="SIT03300.1"/>
    <property type="molecule type" value="Genomic_DNA"/>
</dbReference>
<protein>
    <submittedName>
        <fullName evidence="1">Outer membrane protein Omp28</fullName>
    </submittedName>
</protein>
<dbReference type="AlphaFoldDB" id="A0A173MJJ2"/>
<dbReference type="PROSITE" id="PS51257">
    <property type="entry name" value="PROKAR_LIPOPROTEIN"/>
    <property type="match status" value="1"/>
</dbReference>
<accession>A0A173MJJ2</accession>
<organism evidence="1 2">
    <name type="scientific">Filimonas lacunae</name>
    <dbReference type="NCBI Taxonomy" id="477680"/>
    <lineage>
        <taxon>Bacteria</taxon>
        <taxon>Pseudomonadati</taxon>
        <taxon>Bacteroidota</taxon>
        <taxon>Chitinophagia</taxon>
        <taxon>Chitinophagales</taxon>
        <taxon>Chitinophagaceae</taxon>
        <taxon>Filimonas</taxon>
    </lineage>
</organism>
<name>A0A173MJJ2_9BACT</name>
<dbReference type="Pfam" id="PF11551">
    <property type="entry name" value="Omp28"/>
    <property type="match status" value="1"/>
</dbReference>
<reference evidence="2" key="1">
    <citation type="submission" date="2017-01" db="EMBL/GenBank/DDBJ databases">
        <authorList>
            <person name="Varghese N."/>
            <person name="Submissions S."/>
        </authorList>
    </citation>
    <scope>NUCLEOTIDE SEQUENCE [LARGE SCALE GENOMIC DNA]</scope>
    <source>
        <strain evidence="2">DSM 21054</strain>
    </source>
</reference>
<dbReference type="InterPro" id="IPR021615">
    <property type="entry name" value="Omp28"/>
</dbReference>
<dbReference type="Proteomes" id="UP000186917">
    <property type="component" value="Unassembled WGS sequence"/>
</dbReference>
<keyword evidence="2" id="KW-1185">Reference proteome</keyword>
<dbReference type="InterPro" id="IPR036249">
    <property type="entry name" value="Thioredoxin-like_sf"/>
</dbReference>
<dbReference type="InterPro" id="IPR013783">
    <property type="entry name" value="Ig-like_fold"/>
</dbReference>
<dbReference type="Gene3D" id="2.60.40.10">
    <property type="entry name" value="Immunoglobulins"/>
    <property type="match status" value="1"/>
</dbReference>
<evidence type="ECO:0000313" key="2">
    <source>
        <dbReference type="Proteomes" id="UP000186917"/>
    </source>
</evidence>
<evidence type="ECO:0000313" key="1">
    <source>
        <dbReference type="EMBL" id="SIT03300.1"/>
    </source>
</evidence>
<dbReference type="STRING" id="477680.SAMN05421788_10320"/>
<sequence>MGKRVGYPLLAAFILAGFCGVTSCSKKDATPSISISLSKDTALATGFDAVKVVAVDEKGNDISSSVQVYVNGATITGSTYYPAKAGTNVFTAKKGTLTSNEAKLVVAGKPTSDFTQKILLEDFTGTWCGYCPRVPYILKDFLPAYPNTIFVGVHGGGVDPFYYLYANKLVNSFKVTGFPYGLLNRASKWDEGDATLTDAMDAWAPVGLAIESAVGSNAITGKVKVKFGVNTDLPLRVVVMMVENNLIANQHNYYSDLGGDSLYGYSHINVLRQTSSSDVVNGDTIAVASQVKGGVFEKTFSFALTGTTGMGTSYTVVPANVKIVAFVQYDATNVAGRKGLLNAQVTTAGANKDFD</sequence>
<gene>
    <name evidence="1" type="ORF">SAMN05421788_10320</name>
</gene>
<proteinExistence type="predicted"/>
<dbReference type="SUPFAM" id="SSF52833">
    <property type="entry name" value="Thioredoxin-like"/>
    <property type="match status" value="1"/>
</dbReference>
<dbReference type="KEGG" id="fln:FLA_3701"/>
<dbReference type="Gene3D" id="3.40.30.10">
    <property type="entry name" value="Glutaredoxin"/>
    <property type="match status" value="1"/>
</dbReference>